<dbReference type="EMBL" id="JAOPHQ010003213">
    <property type="protein sequence ID" value="KAK0143825.1"/>
    <property type="molecule type" value="Genomic_DNA"/>
</dbReference>
<accession>A0AA47P0D8</accession>
<organism evidence="2 3">
    <name type="scientific">Merluccius polli</name>
    <name type="common">Benguela hake</name>
    <name type="synonym">Merluccius cadenati</name>
    <dbReference type="NCBI Taxonomy" id="89951"/>
    <lineage>
        <taxon>Eukaryota</taxon>
        <taxon>Metazoa</taxon>
        <taxon>Chordata</taxon>
        <taxon>Craniata</taxon>
        <taxon>Vertebrata</taxon>
        <taxon>Euteleostomi</taxon>
        <taxon>Actinopterygii</taxon>
        <taxon>Neopterygii</taxon>
        <taxon>Teleostei</taxon>
        <taxon>Neoteleostei</taxon>
        <taxon>Acanthomorphata</taxon>
        <taxon>Zeiogadaria</taxon>
        <taxon>Gadariae</taxon>
        <taxon>Gadiformes</taxon>
        <taxon>Gadoidei</taxon>
        <taxon>Merlucciidae</taxon>
        <taxon>Merluccius</taxon>
    </lineage>
</organism>
<reference evidence="2" key="1">
    <citation type="journal article" date="2023" name="Front. Mar. Sci.">
        <title>A new Merluccius polli reference genome to investigate the effects of global change in West African waters.</title>
        <authorList>
            <person name="Mateo J.L."/>
            <person name="Blanco-Fernandez C."/>
            <person name="Garcia-Vazquez E."/>
            <person name="Machado-Schiaffino G."/>
        </authorList>
    </citation>
    <scope>NUCLEOTIDE SEQUENCE</scope>
    <source>
        <strain evidence="2">C29</strain>
        <tissue evidence="2">Fin</tissue>
    </source>
</reference>
<evidence type="ECO:0000313" key="2">
    <source>
        <dbReference type="EMBL" id="KAK0143825.1"/>
    </source>
</evidence>
<evidence type="ECO:0000313" key="3">
    <source>
        <dbReference type="Proteomes" id="UP001174136"/>
    </source>
</evidence>
<proteinExistence type="predicted"/>
<name>A0AA47P0D8_MERPO</name>
<sequence length="155" mass="16527">MLLYHPEKVCRIVQACGVLHNIAHRHGVPLHENPLSRLPLRSTKRMLKVSSSSTESNGDCQPAQKRQRRDPDLAVPKTALTAISSRRPLAATAAKPAGCKSPRPQPDRKAGSTHGCGPRLPAFLPRGVLRQNVAASAPEGPGQAASGVFTAPITR</sequence>
<evidence type="ECO:0000256" key="1">
    <source>
        <dbReference type="SAM" id="MobiDB-lite"/>
    </source>
</evidence>
<feature type="region of interest" description="Disordered" evidence="1">
    <location>
        <begin position="46"/>
        <end position="155"/>
    </location>
</feature>
<dbReference type="AlphaFoldDB" id="A0AA47P0D8"/>
<keyword evidence="3" id="KW-1185">Reference proteome</keyword>
<comment type="caution">
    <text evidence="2">The sequence shown here is derived from an EMBL/GenBank/DDBJ whole genome shotgun (WGS) entry which is preliminary data.</text>
</comment>
<gene>
    <name evidence="2" type="ORF">N1851_017967</name>
</gene>
<dbReference type="Proteomes" id="UP001174136">
    <property type="component" value="Unassembled WGS sequence"/>
</dbReference>
<feature type="compositionally biased region" description="Polar residues" evidence="1">
    <location>
        <begin position="49"/>
        <end position="59"/>
    </location>
</feature>
<protein>
    <submittedName>
        <fullName evidence="2">Uncharacterized protein</fullName>
    </submittedName>
</protein>